<proteinExistence type="predicted"/>
<feature type="region of interest" description="Disordered" evidence="1">
    <location>
        <begin position="1"/>
        <end position="72"/>
    </location>
</feature>
<sequence>MIAYDAPAASMGRSGLNGSITCPRSVKGSVPERSSMYGKSTETAQGCAAKQKTDTEADEAGRDMASAYLERG</sequence>
<keyword evidence="3" id="KW-1185">Reference proteome</keyword>
<accession>R4X030</accession>
<organism evidence="2 3">
    <name type="scientific">Caballeronia insecticola</name>
    <dbReference type="NCBI Taxonomy" id="758793"/>
    <lineage>
        <taxon>Bacteria</taxon>
        <taxon>Pseudomonadati</taxon>
        <taxon>Pseudomonadota</taxon>
        <taxon>Betaproteobacteria</taxon>
        <taxon>Burkholderiales</taxon>
        <taxon>Burkholderiaceae</taxon>
        <taxon>Caballeronia</taxon>
    </lineage>
</organism>
<reference evidence="2 3" key="2">
    <citation type="journal article" date="2018" name="Int. J. Syst. Evol. Microbiol.">
        <title>Burkholderia insecticola sp. nov., a gut symbiotic bacterium of the bean bug Riptortus pedestris.</title>
        <authorList>
            <person name="Takeshita K."/>
            <person name="Tamaki H."/>
            <person name="Ohbayashi T."/>
            <person name="Meng X.-Y."/>
            <person name="Sone T."/>
            <person name="Mitani Y."/>
            <person name="Peeters C."/>
            <person name="Kikuchi Y."/>
            <person name="Vandamme P."/>
        </authorList>
    </citation>
    <scope>NUCLEOTIDE SEQUENCE [LARGE SCALE GENOMIC DNA]</scope>
    <source>
        <strain evidence="2">RPE64</strain>
    </source>
</reference>
<evidence type="ECO:0000256" key="1">
    <source>
        <dbReference type="SAM" id="MobiDB-lite"/>
    </source>
</evidence>
<dbReference type="EMBL" id="AP013058">
    <property type="protein sequence ID" value="BAN24197.1"/>
    <property type="molecule type" value="Genomic_DNA"/>
</dbReference>
<name>R4X030_9BURK</name>
<protein>
    <submittedName>
        <fullName evidence="2">Uncharacterized protein</fullName>
    </submittedName>
</protein>
<dbReference type="STRING" id="758793.BRPE64_ACDS24430"/>
<evidence type="ECO:0000313" key="2">
    <source>
        <dbReference type="EMBL" id="BAN24197.1"/>
    </source>
</evidence>
<dbReference type="PATRIC" id="fig|758793.3.peg.2447"/>
<dbReference type="AlphaFoldDB" id="R4X030"/>
<reference evidence="2 3" key="1">
    <citation type="journal article" date="2013" name="Genome Announc.">
        <title>Complete Genome Sequence of Burkholderia sp. Strain RPE64, Bacterial Symbiont of the Bean Bug Riptortus pedestris.</title>
        <authorList>
            <person name="Shibata T.F."/>
            <person name="Maeda T."/>
            <person name="Nikoh N."/>
            <person name="Yamaguchi K."/>
            <person name="Oshima K."/>
            <person name="Hattori M."/>
            <person name="Nishiyama T."/>
            <person name="Hasebe M."/>
            <person name="Fukatsu T."/>
            <person name="Kikuchi Y."/>
            <person name="Shigenobu S."/>
        </authorList>
    </citation>
    <scope>NUCLEOTIDE SEQUENCE [LARGE SCALE GENOMIC DNA]</scope>
</reference>
<gene>
    <name evidence="2" type="ORF">BRPE64_ACDS24430</name>
</gene>
<feature type="compositionally biased region" description="Basic and acidic residues" evidence="1">
    <location>
        <begin position="51"/>
        <end position="62"/>
    </location>
</feature>
<dbReference type="Proteomes" id="UP000013966">
    <property type="component" value="Chromosome 1"/>
</dbReference>
<evidence type="ECO:0000313" key="3">
    <source>
        <dbReference type="Proteomes" id="UP000013966"/>
    </source>
</evidence>
<dbReference type="KEGG" id="buo:BRPE64_ACDS24430"/>
<dbReference type="HOGENOM" id="CLU_2714591_0_0_4"/>